<dbReference type="InterPro" id="IPR015424">
    <property type="entry name" value="PyrdxlP-dep_Trfase"/>
</dbReference>
<sequence length="372" mass="41230">MQPIPLFDPQSEYRVLRNEHILDALSEVLDKGIFVAGPEVKRFEAEIALLTRTKHAVSTANGTDSLILTLLANGIGPGDEVITSPFTFFATAEAIVRVGATPVFADIDERTYNLSPAHAEAKITARTKAIIPVHLFGQPADMDAFAELAHRYSLIIIEDACQAIGAEYKGKQVGSLGHAACLSFYPTKNLGGFGDGGMVTSNDDEMADRIRVLAFHGMGKLKYYHEAVGLNSRLDEIQALMLRIKMQKLSAWTKRRQELAQRYTNQLVQLNDVILPYCDSACSHVYHLYVIQVPDPDKLLLHMDQYGITTARYYPCPLHLQQAFSSLGYKVGDFPVSEKAAEHALALPVHPFLTDDQQQYIIDTLVAFSHVK</sequence>
<evidence type="ECO:0000256" key="1">
    <source>
        <dbReference type="ARBA" id="ARBA00022898"/>
    </source>
</evidence>
<dbReference type="Gene3D" id="3.90.1150.10">
    <property type="entry name" value="Aspartate Aminotransferase, domain 1"/>
    <property type="match status" value="1"/>
</dbReference>
<dbReference type="Gene3D" id="3.40.640.10">
    <property type="entry name" value="Type I PLP-dependent aspartate aminotransferase-like (Major domain)"/>
    <property type="match status" value="1"/>
</dbReference>
<dbReference type="SUPFAM" id="SSF53383">
    <property type="entry name" value="PLP-dependent transferases"/>
    <property type="match status" value="1"/>
</dbReference>
<dbReference type="PANTHER" id="PTHR30244">
    <property type="entry name" value="TRANSAMINASE"/>
    <property type="match status" value="1"/>
</dbReference>
<keyword evidence="7" id="KW-1185">Reference proteome</keyword>
<dbReference type="FunFam" id="3.40.640.10:FF:000089">
    <property type="entry name" value="Aminotransferase, DegT/DnrJ/EryC1/StrS family"/>
    <property type="match status" value="1"/>
</dbReference>
<name>A0A1R1EER6_9BACL</name>
<feature type="modified residue" description="N6-(pyridoxal phosphate)lysine" evidence="4">
    <location>
        <position position="188"/>
    </location>
</feature>
<evidence type="ECO:0000256" key="2">
    <source>
        <dbReference type="ARBA" id="ARBA00037999"/>
    </source>
</evidence>
<dbReference type="InterPro" id="IPR015422">
    <property type="entry name" value="PyrdxlP-dep_Trfase_small"/>
</dbReference>
<comment type="similarity">
    <text evidence="2 5">Belongs to the DegT/DnrJ/EryC1 family.</text>
</comment>
<feature type="active site" description="Proton acceptor" evidence="3">
    <location>
        <position position="188"/>
    </location>
</feature>
<comment type="caution">
    <text evidence="6">The sequence shown here is derived from an EMBL/GenBank/DDBJ whole genome shotgun (WGS) entry which is preliminary data.</text>
</comment>
<dbReference type="GO" id="GO:0000271">
    <property type="term" value="P:polysaccharide biosynthetic process"/>
    <property type="evidence" value="ECO:0007669"/>
    <property type="project" value="TreeGrafter"/>
</dbReference>
<dbReference type="PANTHER" id="PTHR30244:SF36">
    <property type="entry name" value="3-OXO-GLUCOSE-6-PHOSPHATE:GLUTAMATE AMINOTRANSFERASE"/>
    <property type="match status" value="1"/>
</dbReference>
<dbReference type="InterPro" id="IPR015421">
    <property type="entry name" value="PyrdxlP-dep_Trfase_major"/>
</dbReference>
<dbReference type="RefSeq" id="WP_076174158.1">
    <property type="nucleotide sequence ID" value="NZ_MRTP01000011.1"/>
</dbReference>
<evidence type="ECO:0000256" key="5">
    <source>
        <dbReference type="RuleBase" id="RU004508"/>
    </source>
</evidence>
<evidence type="ECO:0000313" key="6">
    <source>
        <dbReference type="EMBL" id="OMF50333.1"/>
    </source>
</evidence>
<dbReference type="Proteomes" id="UP000187172">
    <property type="component" value="Unassembled WGS sequence"/>
</dbReference>
<dbReference type="CDD" id="cd00616">
    <property type="entry name" value="AHBA_syn"/>
    <property type="match status" value="1"/>
</dbReference>
<evidence type="ECO:0000256" key="4">
    <source>
        <dbReference type="PIRSR" id="PIRSR000390-2"/>
    </source>
</evidence>
<gene>
    <name evidence="6" type="ORF">BK138_27355</name>
</gene>
<dbReference type="Pfam" id="PF01041">
    <property type="entry name" value="DegT_DnrJ_EryC1"/>
    <property type="match status" value="1"/>
</dbReference>
<dbReference type="EMBL" id="MRTP01000011">
    <property type="protein sequence ID" value="OMF50333.1"/>
    <property type="molecule type" value="Genomic_DNA"/>
</dbReference>
<protein>
    <submittedName>
        <fullName evidence="6">Transcriptional regulator</fullName>
    </submittedName>
</protein>
<dbReference type="GO" id="GO:0008483">
    <property type="term" value="F:transaminase activity"/>
    <property type="evidence" value="ECO:0007669"/>
    <property type="project" value="TreeGrafter"/>
</dbReference>
<dbReference type="STRING" id="297318.BK138_27355"/>
<dbReference type="InterPro" id="IPR000653">
    <property type="entry name" value="DegT/StrS_aminotransferase"/>
</dbReference>
<dbReference type="PIRSF" id="PIRSF000390">
    <property type="entry name" value="PLP_StrS"/>
    <property type="match status" value="1"/>
</dbReference>
<dbReference type="AlphaFoldDB" id="A0A1R1EER6"/>
<accession>A0A1R1EER6</accession>
<reference evidence="6 7" key="1">
    <citation type="submission" date="2016-11" db="EMBL/GenBank/DDBJ databases">
        <title>Paenibacillus species isolates.</title>
        <authorList>
            <person name="Beno S.M."/>
        </authorList>
    </citation>
    <scope>NUCLEOTIDE SEQUENCE [LARGE SCALE GENOMIC DNA]</scope>
    <source>
        <strain evidence="6 7">FSL R5-0378</strain>
    </source>
</reference>
<evidence type="ECO:0000256" key="3">
    <source>
        <dbReference type="PIRSR" id="PIRSR000390-1"/>
    </source>
</evidence>
<organism evidence="6 7">
    <name type="scientific">Paenibacillus rhizosphaerae</name>
    <dbReference type="NCBI Taxonomy" id="297318"/>
    <lineage>
        <taxon>Bacteria</taxon>
        <taxon>Bacillati</taxon>
        <taxon>Bacillota</taxon>
        <taxon>Bacilli</taxon>
        <taxon>Bacillales</taxon>
        <taxon>Paenibacillaceae</taxon>
        <taxon>Paenibacillus</taxon>
    </lineage>
</organism>
<dbReference type="GO" id="GO:0030170">
    <property type="term" value="F:pyridoxal phosphate binding"/>
    <property type="evidence" value="ECO:0007669"/>
    <property type="project" value="UniProtKB-ARBA"/>
</dbReference>
<keyword evidence="1 4" id="KW-0663">Pyridoxal phosphate</keyword>
<evidence type="ECO:0000313" key="7">
    <source>
        <dbReference type="Proteomes" id="UP000187172"/>
    </source>
</evidence>
<proteinExistence type="inferred from homology"/>